<evidence type="ECO:0000256" key="5">
    <source>
        <dbReference type="RuleBase" id="RU003682"/>
    </source>
</evidence>
<dbReference type="Gene3D" id="2.60.120.330">
    <property type="entry name" value="B-lactam Antibiotic, Isopenicillin N Synthase, Chain"/>
    <property type="match status" value="1"/>
</dbReference>
<evidence type="ECO:0000259" key="7">
    <source>
        <dbReference type="PROSITE" id="PS51471"/>
    </source>
</evidence>
<protein>
    <submittedName>
        <fullName evidence="8">S-norcoclaurine synthase 1</fullName>
    </submittedName>
</protein>
<evidence type="ECO:0000313" key="9">
    <source>
        <dbReference type="Proteomes" id="UP000251960"/>
    </source>
</evidence>
<dbReference type="GO" id="GO:0016491">
    <property type="term" value="F:oxidoreductase activity"/>
    <property type="evidence" value="ECO:0007669"/>
    <property type="project" value="UniProtKB-KW"/>
</dbReference>
<name>A0A3L6EMW8_MAIZE</name>
<evidence type="ECO:0000256" key="2">
    <source>
        <dbReference type="ARBA" id="ARBA00022723"/>
    </source>
</evidence>
<dbReference type="InterPro" id="IPR044861">
    <property type="entry name" value="IPNS-like_FE2OG_OXY"/>
</dbReference>
<reference evidence="8 9" key="1">
    <citation type="journal article" date="2018" name="Nat. Genet.">
        <title>Extensive intraspecific gene order and gene structural variations between Mo17 and other maize genomes.</title>
        <authorList>
            <person name="Sun S."/>
            <person name="Zhou Y."/>
            <person name="Chen J."/>
            <person name="Shi J."/>
            <person name="Zhao H."/>
            <person name="Zhao H."/>
            <person name="Song W."/>
            <person name="Zhang M."/>
            <person name="Cui Y."/>
            <person name="Dong X."/>
            <person name="Liu H."/>
            <person name="Ma X."/>
            <person name="Jiao Y."/>
            <person name="Wang B."/>
            <person name="Wei X."/>
            <person name="Stein J.C."/>
            <person name="Glaubitz J.C."/>
            <person name="Lu F."/>
            <person name="Yu G."/>
            <person name="Liang C."/>
            <person name="Fengler K."/>
            <person name="Li B."/>
            <person name="Rafalski A."/>
            <person name="Schnable P.S."/>
            <person name="Ware D.H."/>
            <person name="Buckler E.S."/>
            <person name="Lai J."/>
        </authorList>
    </citation>
    <scope>NUCLEOTIDE SEQUENCE [LARGE SCALE GENOMIC DNA]</scope>
    <source>
        <strain evidence="9">cv. Missouri 17</strain>
        <tissue evidence="8">Seedling</tissue>
    </source>
</reference>
<evidence type="ECO:0000313" key="8">
    <source>
        <dbReference type="EMBL" id="PWZ22432.1"/>
    </source>
</evidence>
<dbReference type="GO" id="GO:0046872">
    <property type="term" value="F:metal ion binding"/>
    <property type="evidence" value="ECO:0007669"/>
    <property type="project" value="UniProtKB-KW"/>
</dbReference>
<evidence type="ECO:0000256" key="3">
    <source>
        <dbReference type="ARBA" id="ARBA00023002"/>
    </source>
</evidence>
<dbReference type="InterPro" id="IPR050295">
    <property type="entry name" value="Plant_2OG-oxidoreductases"/>
</dbReference>
<dbReference type="PROSITE" id="PS51471">
    <property type="entry name" value="FE2OG_OXY"/>
    <property type="match status" value="1"/>
</dbReference>
<accession>A0A3L6EMW8</accession>
<keyword evidence="4 5" id="KW-0408">Iron</keyword>
<dbReference type="SUPFAM" id="SSF51197">
    <property type="entry name" value="Clavaminate synthase-like"/>
    <property type="match status" value="1"/>
</dbReference>
<dbReference type="ExpressionAtlas" id="A0A3L6EMW8">
    <property type="expression patterns" value="baseline and differential"/>
</dbReference>
<evidence type="ECO:0000256" key="1">
    <source>
        <dbReference type="ARBA" id="ARBA00008056"/>
    </source>
</evidence>
<dbReference type="Proteomes" id="UP000251960">
    <property type="component" value="Chromosome 5"/>
</dbReference>
<evidence type="ECO:0000256" key="6">
    <source>
        <dbReference type="SAM" id="MobiDB-lite"/>
    </source>
</evidence>
<dbReference type="InterPro" id="IPR005123">
    <property type="entry name" value="Oxoglu/Fe-dep_dioxygenase_dom"/>
</dbReference>
<dbReference type="AlphaFoldDB" id="A0A3L6EMW8"/>
<keyword evidence="2 5" id="KW-0479">Metal-binding</keyword>
<comment type="similarity">
    <text evidence="1 5">Belongs to the iron/ascorbate-dependent oxidoreductase family.</text>
</comment>
<sequence>MDDHLQFQASNTTNSHMDAKPRNLGGSLPVPNVQDLAARPGDELTPPVLSRYLRDDVDSADANGDAASSVPVIDLARLLDPSSHGDEESAKLKAACEEWGFFQVINHGVPDAVVADVKADLQAFFRLPLADKRAVAQEPGGIEGYGQAFVVSEDQKLDWADMLFLSTQPPEYRAPRFWPARPATFGDSLARYSAEVQRVAARLLASMAANLGVADAARLARVADAQAVRVNYYPACPHGRGRVLGLSPHSDAAGLTLLLQVSAVPGLQIRRRGAWISVDPIPGALVANVGDVVEVLTNGRYKSIEHRALVSPTHHRVSVAAFHSARFGDTYAPLEETMVDGDEPARYRSIGVEDYVRLVLSSKLQGKNIMDAMKINPVTE</sequence>
<feature type="region of interest" description="Disordered" evidence="6">
    <location>
        <begin position="1"/>
        <end position="30"/>
    </location>
</feature>
<feature type="domain" description="Fe2OG dioxygenase" evidence="7">
    <location>
        <begin position="224"/>
        <end position="325"/>
    </location>
</feature>
<organism evidence="8 9">
    <name type="scientific">Zea mays</name>
    <name type="common">Maize</name>
    <dbReference type="NCBI Taxonomy" id="4577"/>
    <lineage>
        <taxon>Eukaryota</taxon>
        <taxon>Viridiplantae</taxon>
        <taxon>Streptophyta</taxon>
        <taxon>Embryophyta</taxon>
        <taxon>Tracheophyta</taxon>
        <taxon>Spermatophyta</taxon>
        <taxon>Magnoliopsida</taxon>
        <taxon>Liliopsida</taxon>
        <taxon>Poales</taxon>
        <taxon>Poaceae</taxon>
        <taxon>PACMAD clade</taxon>
        <taxon>Panicoideae</taxon>
        <taxon>Andropogonodae</taxon>
        <taxon>Andropogoneae</taxon>
        <taxon>Tripsacinae</taxon>
        <taxon>Zea</taxon>
    </lineage>
</organism>
<evidence type="ECO:0000256" key="4">
    <source>
        <dbReference type="ARBA" id="ARBA00023004"/>
    </source>
</evidence>
<feature type="compositionally biased region" description="Polar residues" evidence="6">
    <location>
        <begin position="7"/>
        <end position="16"/>
    </location>
</feature>
<dbReference type="Pfam" id="PF03171">
    <property type="entry name" value="2OG-FeII_Oxy"/>
    <property type="match status" value="1"/>
</dbReference>
<dbReference type="InterPro" id="IPR026992">
    <property type="entry name" value="DIOX_N"/>
</dbReference>
<comment type="caution">
    <text evidence="8">The sequence shown here is derived from an EMBL/GenBank/DDBJ whole genome shotgun (WGS) entry which is preliminary data.</text>
</comment>
<proteinExistence type="inferred from homology"/>
<keyword evidence="3 5" id="KW-0560">Oxidoreductase</keyword>
<dbReference type="InterPro" id="IPR027443">
    <property type="entry name" value="IPNS-like_sf"/>
</dbReference>
<dbReference type="EMBL" id="NCVQ01000006">
    <property type="protein sequence ID" value="PWZ22432.1"/>
    <property type="molecule type" value="Genomic_DNA"/>
</dbReference>
<dbReference type="Pfam" id="PF14226">
    <property type="entry name" value="DIOX_N"/>
    <property type="match status" value="1"/>
</dbReference>
<dbReference type="PANTHER" id="PTHR47991">
    <property type="entry name" value="OXOGLUTARATE/IRON-DEPENDENT DIOXYGENASE"/>
    <property type="match status" value="1"/>
</dbReference>
<dbReference type="FunFam" id="2.60.120.330:FF:000079">
    <property type="entry name" value="Protein SRG1"/>
    <property type="match status" value="1"/>
</dbReference>
<gene>
    <name evidence="8" type="primary">NCS1_3</name>
    <name evidence="8" type="ORF">Zm00014a_034453</name>
</gene>